<dbReference type="RefSeq" id="WP_281900727.1">
    <property type="nucleotide sequence ID" value="NZ_BSDI01000032.1"/>
</dbReference>
<organism evidence="1 2">
    <name type="scientific">Phytohabitans aurantiacus</name>
    <dbReference type="NCBI Taxonomy" id="3016789"/>
    <lineage>
        <taxon>Bacteria</taxon>
        <taxon>Bacillati</taxon>
        <taxon>Actinomycetota</taxon>
        <taxon>Actinomycetes</taxon>
        <taxon>Micromonosporales</taxon>
        <taxon>Micromonosporaceae</taxon>
    </lineage>
</organism>
<dbReference type="Proteomes" id="UP001144280">
    <property type="component" value="Unassembled WGS sequence"/>
</dbReference>
<sequence length="124" mass="13377">MGMDGDRWLSAKAAERRARTSYRHRTDAVMLREAWRAGVQEIGYAPPGDWWTPAVDALTRAIVQGRAPEPPAAQLGRERAAAGWTVEQALGDLRLLYRLLPAGTPPPDVVTALVEAAGSEGTST</sequence>
<protein>
    <submittedName>
        <fullName evidence="1">Uncharacterized protein</fullName>
    </submittedName>
</protein>
<reference evidence="1" key="1">
    <citation type="submission" date="2022-12" db="EMBL/GenBank/DDBJ databases">
        <title>New Phytohabitans aurantiacus sp. RD004123 nov., an actinomycete isolated from soil.</title>
        <authorList>
            <person name="Triningsih D.W."/>
            <person name="Harunari E."/>
            <person name="Igarashi Y."/>
        </authorList>
    </citation>
    <scope>NUCLEOTIDE SEQUENCE</scope>
    <source>
        <strain evidence="1">RD004123</strain>
    </source>
</reference>
<dbReference type="EMBL" id="BSDI01000032">
    <property type="protein sequence ID" value="GLI00438.1"/>
    <property type="molecule type" value="Genomic_DNA"/>
</dbReference>
<evidence type="ECO:0000313" key="1">
    <source>
        <dbReference type="EMBL" id="GLI00438.1"/>
    </source>
</evidence>
<gene>
    <name evidence="1" type="ORF">Pa4123_57140</name>
</gene>
<comment type="caution">
    <text evidence="1">The sequence shown here is derived from an EMBL/GenBank/DDBJ whole genome shotgun (WGS) entry which is preliminary data.</text>
</comment>
<keyword evidence="2" id="KW-1185">Reference proteome</keyword>
<proteinExistence type="predicted"/>
<evidence type="ECO:0000313" key="2">
    <source>
        <dbReference type="Proteomes" id="UP001144280"/>
    </source>
</evidence>
<accession>A0ABQ5R2J2</accession>
<name>A0ABQ5R2J2_9ACTN</name>